<dbReference type="RefSeq" id="WP_176140969.1">
    <property type="nucleotide sequence ID" value="NZ_FUZF01000001.1"/>
</dbReference>
<dbReference type="EMBL" id="FUZF01000001">
    <property type="protein sequence ID" value="SKB41822.1"/>
    <property type="molecule type" value="Genomic_DNA"/>
</dbReference>
<protein>
    <submittedName>
        <fullName evidence="1">Uncharacterized protein</fullName>
    </submittedName>
</protein>
<proteinExistence type="predicted"/>
<dbReference type="Proteomes" id="UP000190150">
    <property type="component" value="Unassembled WGS sequence"/>
</dbReference>
<evidence type="ECO:0000313" key="1">
    <source>
        <dbReference type="EMBL" id="SKB41822.1"/>
    </source>
</evidence>
<name>A0A1T5B3J5_9SPHI</name>
<keyword evidence="2" id="KW-1185">Reference proteome</keyword>
<organism evidence="1 2">
    <name type="scientific">Sphingobacterium nematocida</name>
    <dbReference type="NCBI Taxonomy" id="1513896"/>
    <lineage>
        <taxon>Bacteria</taxon>
        <taxon>Pseudomonadati</taxon>
        <taxon>Bacteroidota</taxon>
        <taxon>Sphingobacteriia</taxon>
        <taxon>Sphingobacteriales</taxon>
        <taxon>Sphingobacteriaceae</taxon>
        <taxon>Sphingobacterium</taxon>
    </lineage>
</organism>
<sequence length="56" mass="6360">MRKFKLDQTLVPVAMLLLIVGMTSSDTYIKFTLMGISILLNFTALLINTQQIKNKE</sequence>
<gene>
    <name evidence="1" type="ORF">SAMN05660841_00444</name>
</gene>
<dbReference type="STRING" id="1513896.SAMN05660841_00444"/>
<dbReference type="AlphaFoldDB" id="A0A1T5B3J5"/>
<accession>A0A1T5B3J5</accession>
<reference evidence="2" key="1">
    <citation type="submission" date="2017-02" db="EMBL/GenBank/DDBJ databases">
        <authorList>
            <person name="Varghese N."/>
            <person name="Submissions S."/>
        </authorList>
    </citation>
    <scope>NUCLEOTIDE SEQUENCE [LARGE SCALE GENOMIC DNA]</scope>
    <source>
        <strain evidence="2">DSM 24091</strain>
    </source>
</reference>
<evidence type="ECO:0000313" key="2">
    <source>
        <dbReference type="Proteomes" id="UP000190150"/>
    </source>
</evidence>